<dbReference type="GO" id="GO:0030234">
    <property type="term" value="F:enzyme regulator activity"/>
    <property type="evidence" value="ECO:0000318"/>
    <property type="project" value="GO_Central"/>
</dbReference>
<proteinExistence type="predicted"/>
<accession>A0A059BPY8</accession>
<gene>
    <name evidence="5" type="ORF">EUGRSUZ_F01530</name>
</gene>
<dbReference type="Pfam" id="PF13833">
    <property type="entry name" value="EF-hand_8"/>
    <property type="match status" value="1"/>
</dbReference>
<dbReference type="STRING" id="71139.A0A059BPY8"/>
<dbReference type="PROSITE" id="PS00018">
    <property type="entry name" value="EF_HAND_1"/>
    <property type="match status" value="3"/>
</dbReference>
<dbReference type="PROSITE" id="PS50222">
    <property type="entry name" value="EF_HAND_2"/>
    <property type="match status" value="3"/>
</dbReference>
<feature type="domain" description="EF-hand" evidence="4">
    <location>
        <begin position="90"/>
        <end position="125"/>
    </location>
</feature>
<name>A0A059BPY8_EUCGR</name>
<dbReference type="InterPro" id="IPR018247">
    <property type="entry name" value="EF_Hand_1_Ca_BS"/>
</dbReference>
<dbReference type="Gramene" id="KCW67800">
    <property type="protein sequence ID" value="KCW67800"/>
    <property type="gene ID" value="EUGRSUZ_F01530"/>
</dbReference>
<dbReference type="Pfam" id="PF13499">
    <property type="entry name" value="EF-hand_7"/>
    <property type="match status" value="1"/>
</dbReference>
<dbReference type="InterPro" id="IPR011992">
    <property type="entry name" value="EF-hand-dom_pair"/>
</dbReference>
<evidence type="ECO:0000259" key="4">
    <source>
        <dbReference type="PROSITE" id="PS50222"/>
    </source>
</evidence>
<dbReference type="InterPro" id="IPR002048">
    <property type="entry name" value="EF_hand_dom"/>
</dbReference>
<evidence type="ECO:0000256" key="1">
    <source>
        <dbReference type="ARBA" id="ARBA00022723"/>
    </source>
</evidence>
<dbReference type="GO" id="GO:0005509">
    <property type="term" value="F:calcium ion binding"/>
    <property type="evidence" value="ECO:0000318"/>
    <property type="project" value="GO_Central"/>
</dbReference>
<dbReference type="OrthoDB" id="26525at2759"/>
<evidence type="ECO:0000256" key="2">
    <source>
        <dbReference type="ARBA" id="ARBA00022737"/>
    </source>
</evidence>
<dbReference type="OMA" id="EPSYEEC"/>
<dbReference type="GO" id="GO:0043226">
    <property type="term" value="C:organelle"/>
    <property type="evidence" value="ECO:0007669"/>
    <property type="project" value="UniProtKB-ARBA"/>
</dbReference>
<feature type="domain" description="EF-hand" evidence="4">
    <location>
        <begin position="164"/>
        <end position="196"/>
    </location>
</feature>
<dbReference type="AlphaFoldDB" id="A0A059BPY8"/>
<dbReference type="InterPro" id="IPR039647">
    <property type="entry name" value="EF_hand_pair_protein_CML-like"/>
</dbReference>
<dbReference type="eggNOG" id="KOG0027">
    <property type="taxonomic scope" value="Eukaryota"/>
</dbReference>
<dbReference type="KEGG" id="egr:104448722"/>
<protein>
    <recommendedName>
        <fullName evidence="4">EF-hand domain-containing protein</fullName>
    </recommendedName>
</protein>
<dbReference type="CDD" id="cd00051">
    <property type="entry name" value="EFh"/>
    <property type="match status" value="2"/>
</dbReference>
<sequence length="196" mass="21417">MATALVVLIKPSKWLVRRSLKLLKLPCNFHSSPKSPNATSLLSPSTSTSCGIVIGEHKYSQAFKRFDRNGDGKMSGEELAAYFVSIGDPLPRQGAQEVIANFDSDGDGLLEFDDFVRMMEPEGGGETDGDLRRVFEIFKADEGSGGITAQGLQQALARLGEKEPSYEECASMIRAFDLDGNGVVDFHEFQRMMASN</sequence>
<keyword evidence="2" id="KW-0677">Repeat</keyword>
<keyword evidence="1" id="KW-0479">Metal-binding</keyword>
<reference evidence="5" key="1">
    <citation type="submission" date="2013-07" db="EMBL/GenBank/DDBJ databases">
        <title>The genome of Eucalyptus grandis.</title>
        <authorList>
            <person name="Schmutz J."/>
            <person name="Hayes R."/>
            <person name="Myburg A."/>
            <person name="Tuskan G."/>
            <person name="Grattapaglia D."/>
            <person name="Rokhsar D.S."/>
        </authorList>
    </citation>
    <scope>NUCLEOTIDE SEQUENCE</scope>
    <source>
        <tissue evidence="5">Leaf extractions</tissue>
    </source>
</reference>
<evidence type="ECO:0000313" key="5">
    <source>
        <dbReference type="EMBL" id="KCW67800.1"/>
    </source>
</evidence>
<dbReference type="InParanoid" id="A0A059BPY8"/>
<dbReference type="PANTHER" id="PTHR10891">
    <property type="entry name" value="EF-HAND CALCIUM-BINDING DOMAIN CONTAINING PROTEIN"/>
    <property type="match status" value="1"/>
</dbReference>
<evidence type="ECO:0000256" key="3">
    <source>
        <dbReference type="ARBA" id="ARBA00022837"/>
    </source>
</evidence>
<dbReference type="Gene3D" id="1.10.238.10">
    <property type="entry name" value="EF-hand"/>
    <property type="match status" value="2"/>
</dbReference>
<dbReference type="GO" id="GO:0005737">
    <property type="term" value="C:cytoplasm"/>
    <property type="evidence" value="ECO:0000318"/>
    <property type="project" value="GO_Central"/>
</dbReference>
<dbReference type="EMBL" id="KK198758">
    <property type="protein sequence ID" value="KCW67800.1"/>
    <property type="molecule type" value="Genomic_DNA"/>
</dbReference>
<feature type="domain" description="EF-hand" evidence="4">
    <location>
        <begin position="54"/>
        <end position="89"/>
    </location>
</feature>
<dbReference type="SMART" id="SM00054">
    <property type="entry name" value="EFh"/>
    <property type="match status" value="3"/>
</dbReference>
<keyword evidence="3" id="KW-0106">Calcium</keyword>
<organism evidence="5">
    <name type="scientific">Eucalyptus grandis</name>
    <name type="common">Flooded gum</name>
    <dbReference type="NCBI Taxonomy" id="71139"/>
    <lineage>
        <taxon>Eukaryota</taxon>
        <taxon>Viridiplantae</taxon>
        <taxon>Streptophyta</taxon>
        <taxon>Embryophyta</taxon>
        <taxon>Tracheophyta</taxon>
        <taxon>Spermatophyta</taxon>
        <taxon>Magnoliopsida</taxon>
        <taxon>eudicotyledons</taxon>
        <taxon>Gunneridae</taxon>
        <taxon>Pentapetalae</taxon>
        <taxon>rosids</taxon>
        <taxon>malvids</taxon>
        <taxon>Myrtales</taxon>
        <taxon>Myrtaceae</taxon>
        <taxon>Myrtoideae</taxon>
        <taxon>Eucalypteae</taxon>
        <taxon>Eucalyptus</taxon>
    </lineage>
</organism>
<dbReference type="FunFam" id="1.10.238.10:FF:000178">
    <property type="entry name" value="Calmodulin-2 A"/>
    <property type="match status" value="1"/>
</dbReference>
<dbReference type="SUPFAM" id="SSF47473">
    <property type="entry name" value="EF-hand"/>
    <property type="match status" value="1"/>
</dbReference>